<feature type="region of interest" description="Disordered" evidence="10">
    <location>
        <begin position="825"/>
        <end position="844"/>
    </location>
</feature>
<feature type="transmembrane region" description="Helical" evidence="11">
    <location>
        <begin position="706"/>
        <end position="730"/>
    </location>
</feature>
<feature type="transmembrane region" description="Helical" evidence="11">
    <location>
        <begin position="250"/>
        <end position="276"/>
    </location>
</feature>
<feature type="transmembrane region" description="Helical" evidence="11">
    <location>
        <begin position="681"/>
        <end position="700"/>
    </location>
</feature>
<gene>
    <name evidence="12" type="primary">CHS1</name>
    <name evidence="12" type="ORF">TCON_0553</name>
</gene>
<name>A0ABQ7I1G9_9MICR</name>
<keyword evidence="3" id="KW-1003">Cell membrane</keyword>
<evidence type="ECO:0000256" key="10">
    <source>
        <dbReference type="SAM" id="MobiDB-lite"/>
    </source>
</evidence>
<dbReference type="InterPro" id="IPR029044">
    <property type="entry name" value="Nucleotide-diphossugar_trans"/>
</dbReference>
<evidence type="ECO:0000256" key="11">
    <source>
        <dbReference type="SAM" id="Phobius"/>
    </source>
</evidence>
<evidence type="ECO:0000256" key="3">
    <source>
        <dbReference type="ARBA" id="ARBA00022475"/>
    </source>
</evidence>
<evidence type="ECO:0000256" key="4">
    <source>
        <dbReference type="ARBA" id="ARBA00022676"/>
    </source>
</evidence>
<evidence type="ECO:0000256" key="9">
    <source>
        <dbReference type="ARBA" id="ARBA00023180"/>
    </source>
</evidence>
<dbReference type="Pfam" id="PF03142">
    <property type="entry name" value="Chitin_synth_2"/>
    <property type="match status" value="1"/>
</dbReference>
<dbReference type="EC" id="2.4.1.16" evidence="2"/>
<evidence type="ECO:0000313" key="12">
    <source>
        <dbReference type="EMBL" id="KAF7684261.1"/>
    </source>
</evidence>
<comment type="caution">
    <text evidence="12">The sequence shown here is derived from an EMBL/GenBank/DDBJ whole genome shotgun (WGS) entry which is preliminary data.</text>
</comment>
<feature type="transmembrane region" description="Helical" evidence="11">
    <location>
        <begin position="655"/>
        <end position="674"/>
    </location>
</feature>
<keyword evidence="7 11" id="KW-1133">Transmembrane helix</keyword>
<keyword evidence="5" id="KW-0808">Transferase</keyword>
<comment type="subcellular location">
    <subcellularLocation>
        <location evidence="1">Cell membrane</location>
        <topology evidence="1">Multi-pass membrane protein</topology>
    </subcellularLocation>
</comment>
<evidence type="ECO:0000256" key="7">
    <source>
        <dbReference type="ARBA" id="ARBA00022989"/>
    </source>
</evidence>
<dbReference type="PANTHER" id="PTHR22914:SF16">
    <property type="entry name" value="CHITIN SYNTHASE 3"/>
    <property type="match status" value="1"/>
</dbReference>
<feature type="transmembrane region" description="Helical" evidence="11">
    <location>
        <begin position="65"/>
        <end position="87"/>
    </location>
</feature>
<dbReference type="CDD" id="cd04190">
    <property type="entry name" value="Chitin_synth_C"/>
    <property type="match status" value="1"/>
</dbReference>
<evidence type="ECO:0000256" key="2">
    <source>
        <dbReference type="ARBA" id="ARBA00012543"/>
    </source>
</evidence>
<evidence type="ECO:0000313" key="13">
    <source>
        <dbReference type="Proteomes" id="UP001516464"/>
    </source>
</evidence>
<sequence length="897" mass="102077">MESQAELIKRNAHSEPISDSDPDFNQSFWIRLCRIATFLIPNWMLRLAGMDTDNVQLAWREKVTLCMIIFLSCCGLAFLTYGINIFVCQHNNQYVFGRLEKANFQKPTLIAHGNIYYIEEDNNNYDELISLQGKSVNNIFPINSQACRAAFSDQIVDFDSLILKNKNGLTPIAPIYYTWADIVRLGYIVLDGKVYDPSACTEESLVDFINQARGTDGSRLIDGNVKQCFKDSFYAGEICTKSPGCIIADVLLYITTVAIFGLIITRFVLATFYSWIMRIKSREQTEGHTACILLVTCYSEGKEGLEATLDSLAAQDYPHKLIMVIADGIIQGSDNTQSTPDILLGMVELDNTYPVVPQDYIALCSGSKRHNRAKIYAGTYKQTKIILIIKCGTEEETSKPGNRGKRDSQVILMGFFQKLIYSDRLTSLDYDLYTKMKHIFPSHTPEEFECILMVDADTIVRPDALTYMVGAFERDNKIMGMCGETKIMNKAESWVTMIQVFEYYISHHLSKSFESVFGGVTCLPGCFCMYRIKSVSKVGDKSIITPILANTSILNAYSVYETPTLHMKNLLLLGEDRYLTTLLLKTFHRRKLIFLPAAKCETFVPAKFSVLLSQRRRWINSTVHNLFELVLVDRLCGTFCCSMQFVVAMELIGTLVLPAAIIFTAVLIISSILIEPAWIPLIMLFGILGLPAVLIFLTTWEIEHLFWIIIYIISLPIWNFVLPVYAFWHFDDFSWGQTRKVEGDTGGHGDPRGVFDSSMVALKHLDDYLPPEDRRGHMLEEVEEFLSDDSMEESEYGGERIRTELEAAGFRCQFDEMGELILEDEDLDDDWSDDEEEERDSRGLGDGVRKYEWATLIWGVEVRRDPWCERPRLGEGYDLRIIGADNCIWVDLNKLGM</sequence>
<dbReference type="Proteomes" id="UP001516464">
    <property type="component" value="Unassembled WGS sequence"/>
</dbReference>
<protein>
    <recommendedName>
        <fullName evidence="2">chitin synthase</fullName>
        <ecNumber evidence="2">2.4.1.16</ecNumber>
    </recommendedName>
</protein>
<organism evidence="12 13">
    <name type="scientific">Astathelohania contejeani</name>
    <dbReference type="NCBI Taxonomy" id="164912"/>
    <lineage>
        <taxon>Eukaryota</taxon>
        <taxon>Fungi</taxon>
        <taxon>Fungi incertae sedis</taxon>
        <taxon>Microsporidia</taxon>
        <taxon>Astathelohaniidae</taxon>
        <taxon>Astathelohania</taxon>
    </lineage>
</organism>
<proteinExistence type="predicted"/>
<evidence type="ECO:0000256" key="8">
    <source>
        <dbReference type="ARBA" id="ARBA00023136"/>
    </source>
</evidence>
<evidence type="ECO:0000256" key="5">
    <source>
        <dbReference type="ARBA" id="ARBA00022679"/>
    </source>
</evidence>
<feature type="compositionally biased region" description="Acidic residues" evidence="10">
    <location>
        <begin position="825"/>
        <end position="838"/>
    </location>
</feature>
<accession>A0ABQ7I1G9</accession>
<dbReference type="Gene3D" id="3.90.550.10">
    <property type="entry name" value="Spore Coat Polysaccharide Biosynthesis Protein SpsA, Chain A"/>
    <property type="match status" value="1"/>
</dbReference>
<reference evidence="12 13" key="1">
    <citation type="submission" date="2019-01" db="EMBL/GenBank/DDBJ databases">
        <title>Genomes sequencing and comparative genomics of infectious freshwater microsporidia, Cucumispora dikerogammari and Thelohania contejeani.</title>
        <authorList>
            <person name="Cormier A."/>
            <person name="Giraud I."/>
            <person name="Wattier R."/>
            <person name="Teixeira M."/>
            <person name="Grandjean F."/>
            <person name="Rigaud T."/>
            <person name="Cordaux R."/>
        </authorList>
    </citation>
    <scope>NUCLEOTIDE SEQUENCE [LARGE SCALE GENOMIC DNA]</scope>
    <source>
        <strain evidence="12">T1</strain>
        <tissue evidence="12">Spores</tissue>
    </source>
</reference>
<dbReference type="InterPro" id="IPR004835">
    <property type="entry name" value="Chitin_synth"/>
</dbReference>
<keyword evidence="8 11" id="KW-0472">Membrane</keyword>
<keyword evidence="6 11" id="KW-0812">Transmembrane</keyword>
<dbReference type="PANTHER" id="PTHR22914">
    <property type="entry name" value="CHITIN SYNTHASE"/>
    <property type="match status" value="1"/>
</dbReference>
<evidence type="ECO:0000256" key="6">
    <source>
        <dbReference type="ARBA" id="ARBA00022692"/>
    </source>
</evidence>
<keyword evidence="13" id="KW-1185">Reference proteome</keyword>
<keyword evidence="9" id="KW-0325">Glycoprotein</keyword>
<keyword evidence="4" id="KW-0328">Glycosyltransferase</keyword>
<dbReference type="EMBL" id="SBIQ01000021">
    <property type="protein sequence ID" value="KAF7684261.1"/>
    <property type="molecule type" value="Genomic_DNA"/>
</dbReference>
<evidence type="ECO:0000256" key="1">
    <source>
        <dbReference type="ARBA" id="ARBA00004651"/>
    </source>
</evidence>
<feature type="transmembrane region" description="Helical" evidence="11">
    <location>
        <begin position="28"/>
        <end position="45"/>
    </location>
</feature>
<dbReference type="SUPFAM" id="SSF53448">
    <property type="entry name" value="Nucleotide-diphospho-sugar transferases"/>
    <property type="match status" value="1"/>
</dbReference>